<reference evidence="1 2" key="1">
    <citation type="submission" date="2018-03" db="EMBL/GenBank/DDBJ databases">
        <authorList>
            <person name="Keele B.F."/>
        </authorList>
    </citation>
    <scope>NUCLEOTIDE SEQUENCE [LARGE SCALE GENOMIC DNA]</scope>
    <source>
        <strain evidence="1 2">CECT 8599</strain>
    </source>
</reference>
<gene>
    <name evidence="1" type="ORF">ASD8599_00684</name>
</gene>
<dbReference type="Proteomes" id="UP000244880">
    <property type="component" value="Unassembled WGS sequence"/>
</dbReference>
<sequence length="215" mass="24326">MTALAQSSSFAITLIEDIATQQYVVRAVDVNAKQFNHRVSFKQNERIEDVFNSVLVETITTLLSRINQENMVFSIPDKIIETQGLILGRLRMLVTQSSEGMRNVIIRFAHFIGHFQNAFTARFGFDSALEDQKRVAETALFLDISSPILNIISALTESALPDGSKVSLETRLKQLHLDTEEFRFYLELLRRHAIQSADGPLHSVTPHRQRINSAV</sequence>
<keyword evidence="2" id="KW-1185">Reference proteome</keyword>
<dbReference type="EMBL" id="OMOR01000001">
    <property type="protein sequence ID" value="SPH19943.1"/>
    <property type="molecule type" value="Genomic_DNA"/>
</dbReference>
<evidence type="ECO:0000313" key="2">
    <source>
        <dbReference type="Proteomes" id="UP000244880"/>
    </source>
</evidence>
<dbReference type="OrthoDB" id="7667258at2"/>
<evidence type="ECO:0000313" key="1">
    <source>
        <dbReference type="EMBL" id="SPH19943.1"/>
    </source>
</evidence>
<organism evidence="1 2">
    <name type="scientific">Ascidiaceihabitans donghaensis</name>
    <dbReference type="NCBI Taxonomy" id="1510460"/>
    <lineage>
        <taxon>Bacteria</taxon>
        <taxon>Pseudomonadati</taxon>
        <taxon>Pseudomonadota</taxon>
        <taxon>Alphaproteobacteria</taxon>
        <taxon>Rhodobacterales</taxon>
        <taxon>Paracoccaceae</taxon>
        <taxon>Ascidiaceihabitans</taxon>
    </lineage>
</organism>
<dbReference type="RefSeq" id="WP_108827225.1">
    <property type="nucleotide sequence ID" value="NZ_OMOR01000001.1"/>
</dbReference>
<name>A0A2R8BA80_9RHOB</name>
<dbReference type="AlphaFoldDB" id="A0A2R8BA80"/>
<accession>A0A2R8BA80</accession>
<proteinExistence type="predicted"/>
<protein>
    <submittedName>
        <fullName evidence="1">Uncharacterized protein</fullName>
    </submittedName>
</protein>